<dbReference type="InterPro" id="IPR041802">
    <property type="entry name" value="MPP_YfcE"/>
</dbReference>
<evidence type="ECO:0000256" key="1">
    <source>
        <dbReference type="ARBA" id="ARBA00008950"/>
    </source>
</evidence>
<comment type="similarity">
    <text evidence="1 2">Belongs to the metallophosphoesterase superfamily. YfcE family.</text>
</comment>
<evidence type="ECO:0000313" key="5">
    <source>
        <dbReference type="Proteomes" id="UP000323317"/>
    </source>
</evidence>
<gene>
    <name evidence="4" type="ORF">FZC79_04015</name>
</gene>
<evidence type="ECO:0000313" key="4">
    <source>
        <dbReference type="EMBL" id="TYR76871.1"/>
    </source>
</evidence>
<dbReference type="NCBIfam" id="TIGR00040">
    <property type="entry name" value="yfcE"/>
    <property type="match status" value="1"/>
</dbReference>
<keyword evidence="2" id="KW-0479">Metal-binding</keyword>
<dbReference type="InterPro" id="IPR029052">
    <property type="entry name" value="Metallo-depent_PP-like"/>
</dbReference>
<dbReference type="SUPFAM" id="SSF56300">
    <property type="entry name" value="Metallo-dependent phosphatases"/>
    <property type="match status" value="1"/>
</dbReference>
<dbReference type="EMBL" id="VTEH01000002">
    <property type="protein sequence ID" value="TYR76871.1"/>
    <property type="molecule type" value="Genomic_DNA"/>
</dbReference>
<dbReference type="Proteomes" id="UP000323317">
    <property type="component" value="Unassembled WGS sequence"/>
</dbReference>
<accession>A0A5D4KI08</accession>
<dbReference type="GO" id="GO:0016787">
    <property type="term" value="F:hydrolase activity"/>
    <property type="evidence" value="ECO:0007669"/>
    <property type="project" value="UniProtKB-UniRule"/>
</dbReference>
<organism evidence="4 5">
    <name type="scientific">Rossellomorea vietnamensis</name>
    <dbReference type="NCBI Taxonomy" id="218284"/>
    <lineage>
        <taxon>Bacteria</taxon>
        <taxon>Bacillati</taxon>
        <taxon>Bacillota</taxon>
        <taxon>Bacilli</taxon>
        <taxon>Bacillales</taxon>
        <taxon>Bacillaceae</taxon>
        <taxon>Rossellomorea</taxon>
    </lineage>
</organism>
<feature type="domain" description="Calcineurin-like phosphoesterase" evidence="3">
    <location>
        <begin position="1"/>
        <end position="145"/>
    </location>
</feature>
<sequence length="169" mass="18997">MRLIVVSDSHGSDMEIKNLYSTYKGKVDGFVHCGDSELKASDPAMEGYLAVRGNCDMDSSYPEVLTEEFGSTRILATHGHLYNVKMTLMNLNYLAKENDADIVFFGHSHQLGAEKIEDVLFVNPGSVLLPRGRKERTYALIETEGDSTSVKFFEHNHQEIVDLSQKFFV</sequence>
<protein>
    <recommendedName>
        <fullName evidence="2">Phosphoesterase</fullName>
        <ecNumber evidence="2">3.1.4.-</ecNumber>
    </recommendedName>
</protein>
<evidence type="ECO:0000259" key="3">
    <source>
        <dbReference type="Pfam" id="PF12850"/>
    </source>
</evidence>
<dbReference type="GO" id="GO:0046872">
    <property type="term" value="F:metal ion binding"/>
    <property type="evidence" value="ECO:0007669"/>
    <property type="project" value="UniProtKB-KW"/>
</dbReference>
<proteinExistence type="inferred from homology"/>
<dbReference type="EC" id="3.1.4.-" evidence="2"/>
<dbReference type="AlphaFoldDB" id="A0A5D4KI08"/>
<reference evidence="4 5" key="1">
    <citation type="submission" date="2019-08" db="EMBL/GenBank/DDBJ databases">
        <title>Bacillus genomes from the desert of Cuatro Cienegas, Coahuila.</title>
        <authorList>
            <person name="Olmedo-Alvarez G."/>
        </authorList>
    </citation>
    <scope>NUCLEOTIDE SEQUENCE [LARGE SCALE GENOMIC DNA]</scope>
    <source>
        <strain evidence="4 5">CH40_1T</strain>
    </source>
</reference>
<dbReference type="CDD" id="cd00841">
    <property type="entry name" value="MPP_YfcE"/>
    <property type="match status" value="1"/>
</dbReference>
<name>A0A5D4KI08_9BACI</name>
<evidence type="ECO:0000256" key="2">
    <source>
        <dbReference type="RuleBase" id="RU362039"/>
    </source>
</evidence>
<dbReference type="InterPro" id="IPR024654">
    <property type="entry name" value="Calcineurin-like_PHP_lpxH"/>
</dbReference>
<dbReference type="RefSeq" id="WP_148945576.1">
    <property type="nucleotide sequence ID" value="NZ_VTEH01000002.1"/>
</dbReference>
<comment type="caution">
    <text evidence="4">The sequence shown here is derived from an EMBL/GenBank/DDBJ whole genome shotgun (WGS) entry which is preliminary data.</text>
</comment>
<dbReference type="Pfam" id="PF12850">
    <property type="entry name" value="Metallophos_2"/>
    <property type="match status" value="1"/>
</dbReference>
<dbReference type="Gene3D" id="3.60.21.10">
    <property type="match status" value="1"/>
</dbReference>
<dbReference type="InterPro" id="IPR000979">
    <property type="entry name" value="Phosphodiesterase_MJ0936/Vps29"/>
</dbReference>
<comment type="cofactor">
    <cofactor evidence="2">
        <name>a divalent metal cation</name>
        <dbReference type="ChEBI" id="CHEBI:60240"/>
    </cofactor>
</comment>
<dbReference type="PANTHER" id="PTHR11124">
    <property type="entry name" value="VACUOLAR SORTING PROTEIN VPS29"/>
    <property type="match status" value="1"/>
</dbReference>